<dbReference type="Proteomes" id="UP000005408">
    <property type="component" value="Unassembled WGS sequence"/>
</dbReference>
<reference evidence="7" key="1">
    <citation type="submission" date="2022-08" db="UniProtKB">
        <authorList>
            <consortium name="EnsemblMetazoa"/>
        </authorList>
    </citation>
    <scope>IDENTIFICATION</scope>
    <source>
        <strain evidence="7">05x7-T-G4-1.051#20</strain>
    </source>
</reference>
<dbReference type="PANTHER" id="PTHR31872:SF4">
    <property type="entry name" value="TRANSMEMBRANE PROTEIN 179"/>
    <property type="match status" value="1"/>
</dbReference>
<name>A0A8W8HSD3_MAGGI</name>
<keyword evidence="2 6" id="KW-0812">Transmembrane</keyword>
<dbReference type="OrthoDB" id="6423876at2759"/>
<dbReference type="OMA" id="MRISRWH"/>
<dbReference type="EnsemblMetazoa" id="G10829.5">
    <property type="protein sequence ID" value="G10829.5:cds"/>
    <property type="gene ID" value="G10829"/>
</dbReference>
<evidence type="ECO:0000256" key="4">
    <source>
        <dbReference type="ARBA" id="ARBA00023136"/>
    </source>
</evidence>
<proteinExistence type="inferred from homology"/>
<feature type="transmembrane region" description="Helical" evidence="6">
    <location>
        <begin position="116"/>
        <end position="135"/>
    </location>
</feature>
<comment type="subcellular location">
    <subcellularLocation>
        <location evidence="1">Membrane</location>
        <topology evidence="1">Multi-pass membrane protein</topology>
    </subcellularLocation>
</comment>
<organism evidence="7 8">
    <name type="scientific">Magallana gigas</name>
    <name type="common">Pacific oyster</name>
    <name type="synonym">Crassostrea gigas</name>
    <dbReference type="NCBI Taxonomy" id="29159"/>
    <lineage>
        <taxon>Eukaryota</taxon>
        <taxon>Metazoa</taxon>
        <taxon>Spiralia</taxon>
        <taxon>Lophotrochozoa</taxon>
        <taxon>Mollusca</taxon>
        <taxon>Bivalvia</taxon>
        <taxon>Autobranchia</taxon>
        <taxon>Pteriomorphia</taxon>
        <taxon>Ostreida</taxon>
        <taxon>Ostreoidea</taxon>
        <taxon>Ostreidae</taxon>
        <taxon>Magallana</taxon>
    </lineage>
</organism>
<feature type="transmembrane region" description="Helical" evidence="6">
    <location>
        <begin position="20"/>
        <end position="42"/>
    </location>
</feature>
<evidence type="ECO:0000256" key="3">
    <source>
        <dbReference type="ARBA" id="ARBA00022989"/>
    </source>
</evidence>
<evidence type="ECO:0000256" key="2">
    <source>
        <dbReference type="ARBA" id="ARBA00022692"/>
    </source>
</evidence>
<dbReference type="PANTHER" id="PTHR31872">
    <property type="entry name" value="TRANSMEMBRANE PROTEIN 179"/>
    <property type="match status" value="1"/>
</dbReference>
<evidence type="ECO:0000256" key="5">
    <source>
        <dbReference type="ARBA" id="ARBA00093776"/>
    </source>
</evidence>
<dbReference type="AlphaFoldDB" id="A0A8W8HSD3"/>
<dbReference type="InterPro" id="IPR059010">
    <property type="entry name" value="TMEM179-179B"/>
</dbReference>
<protein>
    <recommendedName>
        <fullName evidence="9">Transmembrane protein 179</fullName>
    </recommendedName>
</protein>
<keyword evidence="4 6" id="KW-0472">Membrane</keyword>
<dbReference type="EnsemblMetazoa" id="G10829.1">
    <property type="protein sequence ID" value="G10829.1:cds"/>
    <property type="gene ID" value="G10829"/>
</dbReference>
<evidence type="ECO:0000313" key="7">
    <source>
        <dbReference type="EnsemblMetazoa" id="G10829.1:cds"/>
    </source>
</evidence>
<evidence type="ECO:0008006" key="9">
    <source>
        <dbReference type="Google" id="ProtNLM"/>
    </source>
</evidence>
<accession>A0A8W8HSD3</accession>
<feature type="transmembrane region" description="Helical" evidence="6">
    <location>
        <begin position="84"/>
        <end position="104"/>
    </location>
</feature>
<dbReference type="InterPro" id="IPR029673">
    <property type="entry name" value="TMEM179"/>
</dbReference>
<evidence type="ECO:0000256" key="6">
    <source>
        <dbReference type="SAM" id="Phobius"/>
    </source>
</evidence>
<keyword evidence="3 6" id="KW-1133">Transmembrane helix</keyword>
<comment type="similarity">
    <text evidence="5">Belongs to the TMEM179 family.</text>
</comment>
<feature type="transmembrane region" description="Helical" evidence="6">
    <location>
        <begin position="188"/>
        <end position="207"/>
    </location>
</feature>
<evidence type="ECO:0000313" key="8">
    <source>
        <dbReference type="Proteomes" id="UP000005408"/>
    </source>
</evidence>
<keyword evidence="8" id="KW-1185">Reference proteome</keyword>
<evidence type="ECO:0000256" key="1">
    <source>
        <dbReference type="ARBA" id="ARBA00004141"/>
    </source>
</evidence>
<sequence>MSDVRGTMLDKLPKRHKFRFSQIFVNGIVFVLSLCACIPSGWTYNFFNFECVLYADLSVSVKDNSTVVLDWAGSTWGKPTQCHVVTYAPVVAAIHAFIWIWFYLQMEELDGKIQSLPALLFGCVLHGCISLALLVSSGMLTGGVNKLCHNLQSRLPTYSCSQLEDMQWTTLKGTEEFYTYMKVTEVCTWFSAITSAVLAVLNGYRAWSIISQLKRRGDPETGSVLLRRGRQFGSSHFFLDESFSVRSLTVDRRTSNIV</sequence>
<dbReference type="Pfam" id="PF26158">
    <property type="entry name" value="Claudin_TMEM179-179B"/>
    <property type="match status" value="1"/>
</dbReference>